<accession>A0A846RP40</accession>
<keyword evidence="3" id="KW-1185">Reference proteome</keyword>
<comment type="caution">
    <text evidence="2">The sequence shown here is derived from an EMBL/GenBank/DDBJ whole genome shotgun (WGS) entry which is preliminary data.</text>
</comment>
<evidence type="ECO:0000256" key="1">
    <source>
        <dbReference type="SAM" id="MobiDB-lite"/>
    </source>
</evidence>
<evidence type="ECO:0000313" key="2">
    <source>
        <dbReference type="EMBL" id="NJC55674.1"/>
    </source>
</evidence>
<dbReference type="Proteomes" id="UP000576792">
    <property type="component" value="Unassembled WGS sequence"/>
</dbReference>
<evidence type="ECO:0000313" key="3">
    <source>
        <dbReference type="Proteomes" id="UP000576792"/>
    </source>
</evidence>
<reference evidence="2 3" key="1">
    <citation type="submission" date="2020-03" db="EMBL/GenBank/DDBJ databases">
        <title>Sequencing the genomes of 1000 actinobacteria strains.</title>
        <authorList>
            <person name="Klenk H.-P."/>
        </authorList>
    </citation>
    <scope>NUCLEOTIDE SEQUENCE [LARGE SCALE GENOMIC DNA]</scope>
    <source>
        <strain evidence="2 3">DSM 18964</strain>
    </source>
</reference>
<feature type="compositionally biased region" description="Polar residues" evidence="1">
    <location>
        <begin position="11"/>
        <end position="23"/>
    </location>
</feature>
<feature type="region of interest" description="Disordered" evidence="1">
    <location>
        <begin position="1"/>
        <end position="47"/>
    </location>
</feature>
<protein>
    <submittedName>
        <fullName evidence="2">Uncharacterized protein</fullName>
    </submittedName>
</protein>
<gene>
    <name evidence="2" type="ORF">BKA07_000709</name>
</gene>
<dbReference type="EMBL" id="JAATJN010000001">
    <property type="protein sequence ID" value="NJC55674.1"/>
    <property type="molecule type" value="Genomic_DNA"/>
</dbReference>
<dbReference type="AlphaFoldDB" id="A0A846RP40"/>
<feature type="compositionally biased region" description="Basic and acidic residues" evidence="1">
    <location>
        <begin position="1"/>
        <end position="10"/>
    </location>
</feature>
<name>A0A846RP40_9MICO</name>
<organism evidence="2 3">
    <name type="scientific">Brevibacterium marinum</name>
    <dbReference type="NCBI Taxonomy" id="418643"/>
    <lineage>
        <taxon>Bacteria</taxon>
        <taxon>Bacillati</taxon>
        <taxon>Actinomycetota</taxon>
        <taxon>Actinomycetes</taxon>
        <taxon>Micrococcales</taxon>
        <taxon>Brevibacteriaceae</taxon>
        <taxon>Brevibacterium</taxon>
    </lineage>
</organism>
<sequence length="47" mass="4987">MRSPSSEKSHSQTINRSAPSTNPDLGRCEQPGLHKGPTIKTAPVVTS</sequence>
<proteinExistence type="predicted"/>